<dbReference type="EMBL" id="BLAH01000110">
    <property type="protein sequence ID" value="GES39025.1"/>
    <property type="molecule type" value="Genomic_DNA"/>
</dbReference>
<evidence type="ECO:0000259" key="1">
    <source>
        <dbReference type="Pfam" id="PF06259"/>
    </source>
</evidence>
<dbReference type="RefSeq" id="WP_029542540.1">
    <property type="nucleotide sequence ID" value="NZ_BAAAYP010000002.1"/>
</dbReference>
<reference evidence="2 4" key="1">
    <citation type="journal article" date="2018" name="Biodegradation">
        <title>1,4-Dioxane degradation characteristics of Rhodococcus aetherivorans JCM 14343.</title>
        <authorList>
            <person name="Inoue D."/>
            <person name="Tsunoda T."/>
            <person name="Yamamoto N."/>
            <person name="Ike M."/>
            <person name="Sei K."/>
        </authorList>
    </citation>
    <scope>NUCLEOTIDE SEQUENCE [LARGE SCALE GENOMIC DNA]</scope>
    <source>
        <strain evidence="2 4">JCM 14343</strain>
    </source>
</reference>
<dbReference type="SUPFAM" id="SSF53474">
    <property type="entry name" value="alpha/beta-Hydrolases"/>
    <property type="match status" value="1"/>
</dbReference>
<sequence length="527" mass="55225">MDLRQLQRWDPDALDGLGAVLDRHAGELERIGAQITASRRFDGQWSGLAHAAAEQRLDDVTGGIVRRSDAYREVSRCAAWCAPRLRALRAELDDATRWARDRALTVRDDGTVAGGPGTDPERHEAQARIRAVLDRAETLDRRAAADLGRVPDQSPSRPLGFGGVRAAPASTPAVPAPGTAAAQVAAWWAGLDHGERTKVVTLAPELIGNLDGVPAAVRDLANRAQLAGERRRLEEVAARLQAQLDADPLGGLASNADAGLAQTRNKIAALDAIETTLAREDRRLLGLDLSGREAMAAVAVGDVDTADHVTVFTPGAGSTVQGNLAGYDTRMAALREEAMRHLQEAGRAAESVAAVTWLNYQVPQWGWGLARTELSPVSDLAAVRAAPRLAGFLDGLYAERDPHVTAVGHSYGALATGLALQQGVGVDAAVFLGAPGIGTDDVAELGVPPGATYLVEADRDPVGDVGTFDGDPSFLDGVTHLSSDAGADASGRPRLGSTGHSEYLSDGTMSLYNVAAVVGGLPDRVVR</sequence>
<organism evidence="3 5">
    <name type="scientific">Rhodococcus aetherivorans</name>
    <dbReference type="NCBI Taxonomy" id="191292"/>
    <lineage>
        <taxon>Bacteria</taxon>
        <taxon>Bacillati</taxon>
        <taxon>Actinomycetota</taxon>
        <taxon>Actinomycetes</taxon>
        <taxon>Mycobacteriales</taxon>
        <taxon>Nocardiaceae</taxon>
        <taxon>Rhodococcus</taxon>
    </lineage>
</organism>
<evidence type="ECO:0000313" key="4">
    <source>
        <dbReference type="Proteomes" id="UP000325466"/>
    </source>
</evidence>
<keyword evidence="3" id="KW-0378">Hydrolase</keyword>
<dbReference type="Proteomes" id="UP001163947">
    <property type="component" value="Chromosome"/>
</dbReference>
<reference evidence="2" key="2">
    <citation type="submission" date="2019-10" db="EMBL/GenBank/DDBJ databases">
        <title>Draft genome sequence of Rhodococcus aetherivorans JCM 14343.</title>
        <authorList>
            <person name="Inoue D."/>
            <person name="Nakazawa M."/>
            <person name="Yamamoto N."/>
            <person name="Sei K."/>
            <person name="Ike M."/>
        </authorList>
    </citation>
    <scope>NUCLEOTIDE SEQUENCE</scope>
    <source>
        <strain evidence="2">JCM 14343</strain>
    </source>
</reference>
<dbReference type="GO" id="GO:0016787">
    <property type="term" value="F:hydrolase activity"/>
    <property type="evidence" value="ECO:0007669"/>
    <property type="project" value="UniProtKB-KW"/>
</dbReference>
<dbReference type="InterPro" id="IPR029058">
    <property type="entry name" value="AB_hydrolase_fold"/>
</dbReference>
<dbReference type="Gene3D" id="3.40.50.1820">
    <property type="entry name" value="alpha/beta hydrolase"/>
    <property type="match status" value="1"/>
</dbReference>
<accession>A0A059MT62</accession>
<dbReference type="GeneID" id="83622782"/>
<feature type="domain" description="DUF1023" evidence="1">
    <location>
        <begin position="293"/>
        <end position="467"/>
    </location>
</feature>
<reference evidence="3" key="3">
    <citation type="submission" date="2022-09" db="EMBL/GenBank/DDBJ databases">
        <title>The genome sequence of Rhodococcus aetherivorans N1.</title>
        <authorList>
            <person name="Jiang W."/>
        </authorList>
    </citation>
    <scope>NUCLEOTIDE SEQUENCE</scope>
    <source>
        <strain evidence="3">N1</strain>
    </source>
</reference>
<dbReference type="Pfam" id="PF06259">
    <property type="entry name" value="Abhydrolase_8"/>
    <property type="match status" value="1"/>
</dbReference>
<evidence type="ECO:0000313" key="5">
    <source>
        <dbReference type="Proteomes" id="UP001163947"/>
    </source>
</evidence>
<dbReference type="EMBL" id="CP106982">
    <property type="protein sequence ID" value="UYF92769.1"/>
    <property type="molecule type" value="Genomic_DNA"/>
</dbReference>
<keyword evidence="4" id="KW-1185">Reference proteome</keyword>
<gene>
    <name evidence="3" type="ORF">OCS65_20160</name>
    <name evidence="2" type="ORF">RAJCM14343_4293</name>
</gene>
<dbReference type="Proteomes" id="UP000325466">
    <property type="component" value="Unassembled WGS sequence"/>
</dbReference>
<name>A0A059MT62_9NOCA</name>
<dbReference type="AlphaFoldDB" id="A0A059MT62"/>
<protein>
    <submittedName>
        <fullName evidence="3">Alpha/beta hydrolase family protein</fullName>
    </submittedName>
</protein>
<evidence type="ECO:0000313" key="2">
    <source>
        <dbReference type="EMBL" id="GES39025.1"/>
    </source>
</evidence>
<dbReference type="ESTHER" id="9noca-a0a059mt62">
    <property type="family name" value="Duf_1023"/>
</dbReference>
<dbReference type="InterPro" id="IPR010427">
    <property type="entry name" value="DUF1023"/>
</dbReference>
<evidence type="ECO:0000313" key="3">
    <source>
        <dbReference type="EMBL" id="UYF92769.1"/>
    </source>
</evidence>
<proteinExistence type="predicted"/>